<dbReference type="AlphaFoldDB" id="A0A163B445"/>
<accession>A0A163B445</accession>
<evidence type="ECO:0000313" key="4">
    <source>
        <dbReference type="Proteomes" id="UP000077315"/>
    </source>
</evidence>
<dbReference type="VEuPathDB" id="FungiDB:PHYBLDRAFT_179461"/>
<reference evidence="4" key="1">
    <citation type="submission" date="2015-06" db="EMBL/GenBank/DDBJ databases">
        <title>Expansion of signal transduction pathways in fungi by whole-genome duplication.</title>
        <authorList>
            <consortium name="DOE Joint Genome Institute"/>
            <person name="Corrochano L.M."/>
            <person name="Kuo A."/>
            <person name="Marcet-Houben M."/>
            <person name="Polaino S."/>
            <person name="Salamov A."/>
            <person name="Villalobos J.M."/>
            <person name="Alvarez M.I."/>
            <person name="Avalos J."/>
            <person name="Benito E.P."/>
            <person name="Benoit I."/>
            <person name="Burger G."/>
            <person name="Camino L.P."/>
            <person name="Canovas D."/>
            <person name="Cerda-Olmedo E."/>
            <person name="Cheng J.-F."/>
            <person name="Dominguez A."/>
            <person name="Elias M."/>
            <person name="Eslava A.P."/>
            <person name="Glaser F."/>
            <person name="Grimwood J."/>
            <person name="Gutierrez G."/>
            <person name="Heitman J."/>
            <person name="Henrissat B."/>
            <person name="Iturriaga E.A."/>
            <person name="Lang B.F."/>
            <person name="Lavin J.L."/>
            <person name="Lee S."/>
            <person name="Li W."/>
            <person name="Lindquist E."/>
            <person name="Lopez-Garcia S."/>
            <person name="Luque E.M."/>
            <person name="Marcos A.T."/>
            <person name="Martin J."/>
            <person name="McCluskey K."/>
            <person name="Medina H.R."/>
            <person name="Miralles-Duran A."/>
            <person name="Miyazaki A."/>
            <person name="Munoz-Torres E."/>
            <person name="Oguiza J.A."/>
            <person name="Ohm R."/>
            <person name="Olmedo M."/>
            <person name="Orejas M."/>
            <person name="Ortiz-Castellanos L."/>
            <person name="Pisabarro A.G."/>
            <person name="Rodriguez-Romero J."/>
            <person name="Ruiz-Herrera J."/>
            <person name="Ruiz-Vazquez R."/>
            <person name="Sanz C."/>
            <person name="Schackwitz W."/>
            <person name="Schmutz J."/>
            <person name="Shahriari M."/>
            <person name="Shelest E."/>
            <person name="Silva-Franco F."/>
            <person name="Soanes D."/>
            <person name="Syed K."/>
            <person name="Tagua V.G."/>
            <person name="Talbot N.J."/>
            <person name="Thon M."/>
            <person name="De vries R.P."/>
            <person name="Wiebenga A."/>
            <person name="Yadav J.S."/>
            <person name="Braun E.L."/>
            <person name="Baker S."/>
            <person name="Garre V."/>
            <person name="Horwitz B."/>
            <person name="Torres-Martinez S."/>
            <person name="Idnurm A."/>
            <person name="Herrera-Estrella A."/>
            <person name="Gabaldon T."/>
            <person name="Grigoriev I.V."/>
        </authorList>
    </citation>
    <scope>NUCLEOTIDE SEQUENCE [LARGE SCALE GENOMIC DNA]</scope>
    <source>
        <strain evidence="4">NRRL 1555(-)</strain>
    </source>
</reference>
<keyword evidence="2" id="KW-1133">Transmembrane helix</keyword>
<feature type="compositionally biased region" description="Basic and acidic residues" evidence="1">
    <location>
        <begin position="147"/>
        <end position="157"/>
    </location>
</feature>
<dbReference type="EMBL" id="KV440973">
    <property type="protein sequence ID" value="OAD78181.1"/>
    <property type="molecule type" value="Genomic_DNA"/>
</dbReference>
<feature type="compositionally biased region" description="Acidic residues" evidence="1">
    <location>
        <begin position="126"/>
        <end position="146"/>
    </location>
</feature>
<dbReference type="OrthoDB" id="2277039at2759"/>
<organism evidence="3 4">
    <name type="scientific">Phycomyces blakesleeanus (strain ATCC 8743b / DSM 1359 / FGSC 10004 / NBRC 33097 / NRRL 1555)</name>
    <dbReference type="NCBI Taxonomy" id="763407"/>
    <lineage>
        <taxon>Eukaryota</taxon>
        <taxon>Fungi</taxon>
        <taxon>Fungi incertae sedis</taxon>
        <taxon>Mucoromycota</taxon>
        <taxon>Mucoromycotina</taxon>
        <taxon>Mucoromycetes</taxon>
        <taxon>Mucorales</taxon>
        <taxon>Phycomycetaceae</taxon>
        <taxon>Phycomyces</taxon>
    </lineage>
</organism>
<feature type="compositionally biased region" description="Acidic residues" evidence="1">
    <location>
        <begin position="95"/>
        <end position="106"/>
    </location>
</feature>
<proteinExistence type="predicted"/>
<dbReference type="RefSeq" id="XP_018296221.1">
    <property type="nucleotide sequence ID" value="XM_018438149.1"/>
</dbReference>
<sequence>MDKPNLHSRGGPPNDYDWPVTILMYVLMTLLGLGMCFCLRKANRLIPNRLSFPLVSTQPKDIAGNRRGRGYDASDVEQGDTDAHQGLLSEYQQDSNDEYEEGDNQDDGFPRPPLRGVTIAGHNNDNNDDDSASFDEEFGELQAAEDEWQKNNEPRVT</sequence>
<feature type="region of interest" description="Disordered" evidence="1">
    <location>
        <begin position="56"/>
        <end position="157"/>
    </location>
</feature>
<evidence type="ECO:0000256" key="2">
    <source>
        <dbReference type="SAM" id="Phobius"/>
    </source>
</evidence>
<dbReference type="InParanoid" id="A0A163B445"/>
<keyword evidence="2" id="KW-0472">Membrane</keyword>
<protein>
    <submittedName>
        <fullName evidence="3">Uncharacterized protein</fullName>
    </submittedName>
</protein>
<feature type="transmembrane region" description="Helical" evidence="2">
    <location>
        <begin position="20"/>
        <end position="39"/>
    </location>
</feature>
<gene>
    <name evidence="3" type="ORF">PHYBLDRAFT_179461</name>
</gene>
<name>A0A163B445_PHYB8</name>
<keyword evidence="2" id="KW-0812">Transmembrane</keyword>
<keyword evidence="4" id="KW-1185">Reference proteome</keyword>
<dbReference type="Proteomes" id="UP000077315">
    <property type="component" value="Unassembled WGS sequence"/>
</dbReference>
<dbReference type="GeneID" id="28999055"/>
<evidence type="ECO:0000256" key="1">
    <source>
        <dbReference type="SAM" id="MobiDB-lite"/>
    </source>
</evidence>
<evidence type="ECO:0000313" key="3">
    <source>
        <dbReference type="EMBL" id="OAD78181.1"/>
    </source>
</evidence>